<reference evidence="3 5" key="2">
    <citation type="submission" date="2018-02" db="EMBL/GenBank/DDBJ databases">
        <title>Bacteriophage NCPPB3778 and a type I-E CRISPR drive the evolution of the US Biological Select Agent, Rathayibacter toxicus.</title>
        <authorList>
            <person name="Davis E.W.II."/>
            <person name="Tabima J.F."/>
            <person name="Weisberg A.J."/>
            <person name="Lopes L.D."/>
            <person name="Wiseman M.S."/>
            <person name="Wiseman M.S."/>
            <person name="Pupko T."/>
            <person name="Belcher M.S."/>
            <person name="Sechler A.J."/>
            <person name="Tancos M.A."/>
            <person name="Schroeder B.K."/>
            <person name="Murray T.D."/>
            <person name="Luster D.G."/>
            <person name="Schneider W.L."/>
            <person name="Rogers E."/>
            <person name="Andreote F.D."/>
            <person name="Grunwald N.J."/>
            <person name="Putnam M.L."/>
            <person name="Chang J.H."/>
        </authorList>
    </citation>
    <scope>NUCLEOTIDE SEQUENCE [LARGE SCALE GENOMIC DNA]</scope>
    <source>
        <strain evidence="3 5">FH99</strain>
    </source>
</reference>
<dbReference type="EMBL" id="PSWU01000007">
    <property type="protein sequence ID" value="PPI15273.1"/>
    <property type="molecule type" value="Genomic_DNA"/>
</dbReference>
<keyword evidence="1" id="KW-0472">Membrane</keyword>
<dbReference type="NCBIfam" id="NF046117">
    <property type="entry name" value="SCO4848_fam"/>
    <property type="match status" value="1"/>
</dbReference>
<dbReference type="EMBL" id="LBFI01000053">
    <property type="protein sequence ID" value="KKM44585.1"/>
    <property type="molecule type" value="Genomic_DNA"/>
</dbReference>
<proteinExistence type="predicted"/>
<reference evidence="2 4" key="1">
    <citation type="submission" date="2015-04" db="EMBL/GenBank/DDBJ databases">
        <title>Draft genome sequence of Rathayibacter toxicus strain FH-142 (AKA 70134 or CS 32), a Western Australian isolate.</title>
        <authorList>
            <consortium name="Consortium for Microbial Forensics and Genomics (microFORGE)"/>
            <person name="Knight B.M."/>
            <person name="Roberts D.P."/>
            <person name="Lin D."/>
            <person name="Hari K."/>
            <person name="Fletcher J."/>
            <person name="Melcher U."/>
            <person name="Blagden T."/>
            <person name="Luster D.G."/>
            <person name="Sechler A.J."/>
            <person name="Schneider W.L."/>
            <person name="Winegar R.A."/>
        </authorList>
    </citation>
    <scope>NUCLEOTIDE SEQUENCE [LARGE SCALE GENOMIC DNA]</scope>
    <source>
        <strain evidence="2 4">FH142</strain>
    </source>
</reference>
<comment type="caution">
    <text evidence="2">The sequence shown here is derived from an EMBL/GenBank/DDBJ whole genome shotgun (WGS) entry which is preliminary data.</text>
</comment>
<name>A0A0C5BHA6_9MICO</name>
<sequence length="73" mass="7999">MMTLICSILIANAVWNAVVWPPFLRRVRLDPRARDENGRATTFLRVHLILVGISLILAVVSLVVGVLGLIHGA</sequence>
<dbReference type="Pfam" id="PF26606">
    <property type="entry name" value="SCO4848"/>
    <property type="match status" value="1"/>
</dbReference>
<evidence type="ECO:0000313" key="4">
    <source>
        <dbReference type="Proteomes" id="UP000052979"/>
    </source>
</evidence>
<dbReference type="Proteomes" id="UP000237966">
    <property type="component" value="Unassembled WGS sequence"/>
</dbReference>
<dbReference type="Proteomes" id="UP000052979">
    <property type="component" value="Unassembled WGS sequence"/>
</dbReference>
<feature type="transmembrane region" description="Helical" evidence="1">
    <location>
        <begin position="46"/>
        <end position="70"/>
    </location>
</feature>
<evidence type="ECO:0000256" key="1">
    <source>
        <dbReference type="SAM" id="Phobius"/>
    </source>
</evidence>
<organism evidence="2 4">
    <name type="scientific">Rathayibacter toxicus</name>
    <dbReference type="NCBI Taxonomy" id="145458"/>
    <lineage>
        <taxon>Bacteria</taxon>
        <taxon>Bacillati</taxon>
        <taxon>Actinomycetota</taxon>
        <taxon>Actinomycetes</taxon>
        <taxon>Micrococcales</taxon>
        <taxon>Microbacteriaceae</taxon>
        <taxon>Rathayibacter</taxon>
    </lineage>
</organism>
<evidence type="ECO:0000313" key="5">
    <source>
        <dbReference type="Proteomes" id="UP000237966"/>
    </source>
</evidence>
<dbReference type="OrthoDB" id="4954985at2"/>
<dbReference type="STRING" id="145458.APU90_00615"/>
<dbReference type="KEGG" id="rtx:TI83_05855"/>
<keyword evidence="1" id="KW-1133">Transmembrane helix</keyword>
<dbReference type="InterPro" id="IPR058061">
    <property type="entry name" value="SCO4848-like"/>
</dbReference>
<keyword evidence="4" id="KW-1185">Reference proteome</keyword>
<dbReference type="KEGG" id="rtc:APU90_00615"/>
<evidence type="ECO:0000313" key="3">
    <source>
        <dbReference type="EMBL" id="PPI15273.1"/>
    </source>
</evidence>
<gene>
    <name evidence="3" type="ORF">C5C51_05660</name>
    <name evidence="2" type="ORF">VT73_08585</name>
</gene>
<dbReference type="eggNOG" id="ENOG5033JC1">
    <property type="taxonomic scope" value="Bacteria"/>
</dbReference>
<keyword evidence="1" id="KW-0812">Transmembrane</keyword>
<accession>A0A0C5BHA6</accession>
<evidence type="ECO:0000313" key="2">
    <source>
        <dbReference type="EMBL" id="KKM44585.1"/>
    </source>
</evidence>
<dbReference type="AlphaFoldDB" id="A0A0C5BHA6"/>
<protein>
    <submittedName>
        <fullName evidence="2">Membrane protein</fullName>
    </submittedName>
</protein>
<dbReference type="PATRIC" id="fig|145458.7.peg.1345"/>